<evidence type="ECO:0000256" key="3">
    <source>
        <dbReference type="ARBA" id="ARBA00022896"/>
    </source>
</evidence>
<evidence type="ECO:0000256" key="6">
    <source>
        <dbReference type="ARBA" id="ARBA00023004"/>
    </source>
</evidence>
<evidence type="ECO:0000256" key="4">
    <source>
        <dbReference type="ARBA" id="ARBA00022964"/>
    </source>
</evidence>
<dbReference type="InterPro" id="IPR044862">
    <property type="entry name" value="Pro_4_hyd_alph_FE2OG_OXY"/>
</dbReference>
<dbReference type="PROSITE" id="PS51471">
    <property type="entry name" value="FE2OG_OXY"/>
    <property type="match status" value="1"/>
</dbReference>
<keyword evidence="3" id="KW-0847">Vitamin C</keyword>
<sequence length="364" mass="41066">MIIRILSFVSVFTLTNALVTSPLSPQDIDTIARGGVAIIPNFLPKPLIESMRNDAKYLFQNGFFTPDGLTNTALAKTQQGFTPKADRQTFRGGADWSSKEFGDYDTRLEFRNRMQQVKDHLASELNRPSLRVEGLKRHEMTYNWYEPGAKLGRHLDEHHEETKGVKGWLLESRRSVTWLVYLNEGWTKEDGGALRTYPRQKLATTQVGAHDGNLQVGWIENDPVFLDCFRPSGQSALYTVVIDTKGERLVRNVLTVRDFDVPSQPIEFAKFLPKELGDKFEQISTARLDPRFAKISNGGNDSVLDNAAACSKEDEGYYIDVIPEAGTLVLFDSVSLPHLVREVTGNRRRIAATGWFHEDSTMLL</sequence>
<keyword evidence="5" id="KW-0560">Oxidoreductase</keyword>
<protein>
    <recommendedName>
        <fullName evidence="8">Fe2OG dioxygenase domain-containing protein</fullName>
    </recommendedName>
</protein>
<reference evidence="9" key="1">
    <citation type="submission" date="2021-01" db="EMBL/GenBank/DDBJ databases">
        <authorList>
            <person name="Corre E."/>
            <person name="Pelletier E."/>
            <person name="Niang G."/>
            <person name="Scheremetjew M."/>
            <person name="Finn R."/>
            <person name="Kale V."/>
            <person name="Holt S."/>
            <person name="Cochrane G."/>
            <person name="Meng A."/>
            <person name="Brown T."/>
            <person name="Cohen L."/>
        </authorList>
    </citation>
    <scope>NUCLEOTIDE SEQUENCE</scope>
    <source>
        <strain evidence="9">GSO104</strain>
    </source>
</reference>
<dbReference type="Gene3D" id="2.60.120.620">
    <property type="entry name" value="q2cbj1_9rhob like domain"/>
    <property type="match status" value="1"/>
</dbReference>
<keyword evidence="4" id="KW-0223">Dioxygenase</keyword>
<dbReference type="AlphaFoldDB" id="A0A7S4TA02"/>
<keyword evidence="2" id="KW-0479">Metal-binding</keyword>
<name>A0A7S4TA02_9STRA</name>
<keyword evidence="7" id="KW-0732">Signal</keyword>
<dbReference type="GO" id="GO:0008198">
    <property type="term" value="F:ferrous iron binding"/>
    <property type="evidence" value="ECO:0007669"/>
    <property type="project" value="TreeGrafter"/>
</dbReference>
<dbReference type="PANTHER" id="PTHR12907:SF26">
    <property type="entry name" value="HIF PROLYL HYDROXYLASE, ISOFORM C"/>
    <property type="match status" value="1"/>
</dbReference>
<dbReference type="SMART" id="SM00702">
    <property type="entry name" value="P4Hc"/>
    <property type="match status" value="1"/>
</dbReference>
<feature type="signal peptide" evidence="7">
    <location>
        <begin position="1"/>
        <end position="17"/>
    </location>
</feature>
<organism evidence="9">
    <name type="scientific">Ditylum brightwellii</name>
    <dbReference type="NCBI Taxonomy" id="49249"/>
    <lineage>
        <taxon>Eukaryota</taxon>
        <taxon>Sar</taxon>
        <taxon>Stramenopiles</taxon>
        <taxon>Ochrophyta</taxon>
        <taxon>Bacillariophyta</taxon>
        <taxon>Mediophyceae</taxon>
        <taxon>Lithodesmiophycidae</taxon>
        <taxon>Lithodesmiales</taxon>
        <taxon>Lithodesmiaceae</taxon>
        <taxon>Ditylum</taxon>
    </lineage>
</organism>
<evidence type="ECO:0000259" key="8">
    <source>
        <dbReference type="PROSITE" id="PS51471"/>
    </source>
</evidence>
<gene>
    <name evidence="9" type="ORF">DBRI00130_LOCUS44477</name>
</gene>
<evidence type="ECO:0000313" key="9">
    <source>
        <dbReference type="EMBL" id="CAE4669780.1"/>
    </source>
</evidence>
<feature type="domain" description="Fe2OG dioxygenase" evidence="8">
    <location>
        <begin position="136"/>
        <end position="358"/>
    </location>
</feature>
<dbReference type="EMBL" id="HBNS01061687">
    <property type="protein sequence ID" value="CAE4669780.1"/>
    <property type="molecule type" value="Transcribed_RNA"/>
</dbReference>
<dbReference type="Pfam" id="PF13640">
    <property type="entry name" value="2OG-FeII_Oxy_3"/>
    <property type="match status" value="2"/>
</dbReference>
<accession>A0A7S4TA02</accession>
<dbReference type="InterPro" id="IPR006620">
    <property type="entry name" value="Pro_4_hyd_alph"/>
</dbReference>
<evidence type="ECO:0000256" key="1">
    <source>
        <dbReference type="ARBA" id="ARBA00001961"/>
    </source>
</evidence>
<evidence type="ECO:0000256" key="2">
    <source>
        <dbReference type="ARBA" id="ARBA00022723"/>
    </source>
</evidence>
<dbReference type="InterPro" id="IPR051559">
    <property type="entry name" value="HIF_prolyl_hydroxylases"/>
</dbReference>
<dbReference type="PANTHER" id="PTHR12907">
    <property type="entry name" value="EGL NINE HOMOLOG-RELATED"/>
    <property type="match status" value="1"/>
</dbReference>
<evidence type="ECO:0000256" key="7">
    <source>
        <dbReference type="SAM" id="SignalP"/>
    </source>
</evidence>
<proteinExistence type="predicted"/>
<feature type="chain" id="PRO_5031214614" description="Fe2OG dioxygenase domain-containing protein" evidence="7">
    <location>
        <begin position="18"/>
        <end position="364"/>
    </location>
</feature>
<dbReference type="GO" id="GO:0031543">
    <property type="term" value="F:peptidyl-proline dioxygenase activity"/>
    <property type="evidence" value="ECO:0007669"/>
    <property type="project" value="TreeGrafter"/>
</dbReference>
<dbReference type="InterPro" id="IPR005123">
    <property type="entry name" value="Oxoglu/Fe-dep_dioxygenase_dom"/>
</dbReference>
<dbReference type="GO" id="GO:0071456">
    <property type="term" value="P:cellular response to hypoxia"/>
    <property type="evidence" value="ECO:0007669"/>
    <property type="project" value="TreeGrafter"/>
</dbReference>
<keyword evidence="6" id="KW-0408">Iron</keyword>
<dbReference type="SUPFAM" id="SSF51197">
    <property type="entry name" value="Clavaminate synthase-like"/>
    <property type="match status" value="1"/>
</dbReference>
<evidence type="ECO:0000256" key="5">
    <source>
        <dbReference type="ARBA" id="ARBA00023002"/>
    </source>
</evidence>
<dbReference type="GO" id="GO:0031418">
    <property type="term" value="F:L-ascorbic acid binding"/>
    <property type="evidence" value="ECO:0007669"/>
    <property type="project" value="UniProtKB-KW"/>
</dbReference>
<comment type="cofactor">
    <cofactor evidence="1">
        <name>L-ascorbate</name>
        <dbReference type="ChEBI" id="CHEBI:38290"/>
    </cofactor>
</comment>